<dbReference type="SMART" id="SM00798">
    <property type="entry name" value="AICARFT_IMPCHas"/>
    <property type="match status" value="1"/>
</dbReference>
<evidence type="ECO:0000256" key="8">
    <source>
        <dbReference type="ARBA" id="ARBA00050488"/>
    </source>
</evidence>
<evidence type="ECO:0000256" key="7">
    <source>
        <dbReference type="ARBA" id="ARBA00023268"/>
    </source>
</evidence>
<dbReference type="InterPro" id="IPR011607">
    <property type="entry name" value="MGS-like_dom"/>
</dbReference>
<accession>A0A5K7X4A5</accession>
<dbReference type="UniPathway" id="UPA00074">
    <property type="reaction ID" value="UER00133"/>
</dbReference>
<dbReference type="GO" id="GO:0004643">
    <property type="term" value="F:phosphoribosylaminoimidazolecarboxamide formyltransferase activity"/>
    <property type="evidence" value="ECO:0007669"/>
    <property type="project" value="UniProtKB-UniRule"/>
</dbReference>
<dbReference type="Pfam" id="PF02142">
    <property type="entry name" value="MGS"/>
    <property type="match status" value="1"/>
</dbReference>
<dbReference type="Gene3D" id="3.40.140.20">
    <property type="match status" value="2"/>
</dbReference>
<dbReference type="InterPro" id="IPR002695">
    <property type="entry name" value="PurH-like"/>
</dbReference>
<dbReference type="GO" id="GO:0006189">
    <property type="term" value="P:'de novo' IMP biosynthetic process"/>
    <property type="evidence" value="ECO:0007669"/>
    <property type="project" value="UniProtKB-UniRule"/>
</dbReference>
<evidence type="ECO:0000256" key="10">
    <source>
        <dbReference type="HAMAP-Rule" id="MF_00139"/>
    </source>
</evidence>
<evidence type="ECO:0000256" key="3">
    <source>
        <dbReference type="ARBA" id="ARBA00007667"/>
    </source>
</evidence>
<dbReference type="CDD" id="cd01421">
    <property type="entry name" value="IMPCH"/>
    <property type="match status" value="1"/>
</dbReference>
<comment type="similarity">
    <text evidence="3 10">Belongs to the PurH family.</text>
</comment>
<dbReference type="EMBL" id="AP021861">
    <property type="protein sequence ID" value="BBO30642.1"/>
    <property type="molecule type" value="Genomic_DNA"/>
</dbReference>
<dbReference type="HAMAP" id="MF_00139">
    <property type="entry name" value="PurH"/>
    <property type="match status" value="1"/>
</dbReference>
<dbReference type="GO" id="GO:0003937">
    <property type="term" value="F:IMP cyclohydrolase activity"/>
    <property type="evidence" value="ECO:0007669"/>
    <property type="project" value="UniProtKB-UniRule"/>
</dbReference>
<comment type="catalytic activity">
    <reaction evidence="9 10">
        <text>IMP + H2O = 5-formamido-1-(5-phospho-D-ribosyl)imidazole-4-carboxamide</text>
        <dbReference type="Rhea" id="RHEA:18445"/>
        <dbReference type="ChEBI" id="CHEBI:15377"/>
        <dbReference type="ChEBI" id="CHEBI:58053"/>
        <dbReference type="ChEBI" id="CHEBI:58467"/>
        <dbReference type="EC" id="3.5.4.10"/>
    </reaction>
</comment>
<evidence type="ECO:0000259" key="11">
    <source>
        <dbReference type="PROSITE" id="PS51855"/>
    </source>
</evidence>
<dbReference type="InterPro" id="IPR036914">
    <property type="entry name" value="MGS-like_dom_sf"/>
</dbReference>
<evidence type="ECO:0000256" key="2">
    <source>
        <dbReference type="ARBA" id="ARBA00004954"/>
    </source>
</evidence>
<comment type="pathway">
    <text evidence="1 10">Purine metabolism; IMP biosynthesis via de novo pathway; IMP from 5-formamido-1-(5-phospho-D-ribosyl)imidazole-4-carboxamide: step 1/1.</text>
</comment>
<evidence type="ECO:0000256" key="9">
    <source>
        <dbReference type="ARBA" id="ARBA00050687"/>
    </source>
</evidence>
<keyword evidence="13" id="KW-1185">Reference proteome</keyword>
<feature type="domain" description="MGS-like" evidence="11">
    <location>
        <begin position="1"/>
        <end position="150"/>
    </location>
</feature>
<dbReference type="SUPFAM" id="SSF53927">
    <property type="entry name" value="Cytidine deaminase-like"/>
    <property type="match status" value="1"/>
</dbReference>
<dbReference type="EC" id="3.5.4.10" evidence="10"/>
<comment type="domain">
    <text evidence="10">The IMP cyclohydrolase activity resides in the N-terminal region.</text>
</comment>
<dbReference type="InterPro" id="IPR024051">
    <property type="entry name" value="AICAR_Tfase_dup_dom_sf"/>
</dbReference>
<dbReference type="GO" id="GO:0005829">
    <property type="term" value="C:cytosol"/>
    <property type="evidence" value="ECO:0007669"/>
    <property type="project" value="TreeGrafter"/>
</dbReference>
<gene>
    <name evidence="10" type="primary">purH</name>
    <name evidence="12" type="ORF">PLANPX_0254</name>
</gene>
<dbReference type="EC" id="2.1.2.3" evidence="10"/>
<keyword evidence="4 10" id="KW-0808">Transferase</keyword>
<dbReference type="KEGG" id="lpav:PLANPX_0254"/>
<protein>
    <recommendedName>
        <fullName evidence="10">Bifunctional purine biosynthesis protein PurH</fullName>
    </recommendedName>
    <domain>
        <recommendedName>
            <fullName evidence="10">Phosphoribosylaminoimidazolecarboxamide formyltransferase</fullName>
            <ecNumber evidence="10">2.1.2.3</ecNumber>
        </recommendedName>
        <alternativeName>
            <fullName evidence="10">AICAR transformylase</fullName>
        </alternativeName>
    </domain>
    <domain>
        <recommendedName>
            <fullName evidence="10">IMP cyclohydrolase</fullName>
            <ecNumber evidence="10">3.5.4.10</ecNumber>
        </recommendedName>
        <alternativeName>
            <fullName evidence="10">ATIC</fullName>
        </alternativeName>
        <alternativeName>
            <fullName evidence="10">IMP synthase</fullName>
        </alternativeName>
        <alternativeName>
            <fullName evidence="10">Inosinicase</fullName>
        </alternativeName>
    </domain>
</protein>
<dbReference type="AlphaFoldDB" id="A0A5K7X4A5"/>
<evidence type="ECO:0000313" key="12">
    <source>
        <dbReference type="EMBL" id="BBO30642.1"/>
    </source>
</evidence>
<dbReference type="SMART" id="SM00851">
    <property type="entry name" value="MGS"/>
    <property type="match status" value="1"/>
</dbReference>
<evidence type="ECO:0000256" key="5">
    <source>
        <dbReference type="ARBA" id="ARBA00022755"/>
    </source>
</evidence>
<dbReference type="PIRSF" id="PIRSF000414">
    <property type="entry name" value="AICARFT_IMPCHas"/>
    <property type="match status" value="1"/>
</dbReference>
<keyword evidence="6 10" id="KW-0378">Hydrolase</keyword>
<sequence length="539" mass="57676">MSLSPPIKRALISVSDKTGLLDFARSLVTCGVELFSTGGTRKHLADAGLPVRDVADYTGFPEMMDGRVKTLHPKVHGGILCRHDHPEDMKSLADHGILSFELVVVNLYPFEKTVANPDVAIEAAIEQIDIGGPSMVRSAAKNHAFVTLATDASQYETILQQIETHGRTTPELRRQLAGAAFARTSQYDTAIAAYFAKILGSSPLPLPPSPGTDHRSPVTSADAVTLHLTHRTPLRYGENPHQSADLYAFADAPSHAFVNAEQLHGKELSYNNLLDLDAALAIAKALPRPAVAVLKHNNPCGAATAATLGEAVAKAWDGDPLSAFGSVLGVNVPVDAAMAEYLSEPGKFIEAIVAPEFHPDAIRILTTKPKWRDNVRLLRVGELPVGHGARQFRQIDGGMLAQNADDLPDEPSEWKVVTQVQPTPELHHELRFAWAACRFVKSNAIVVSNNGALAGVGAGQMSRVDSVEIALKKAGEKARGGVLASDAFFPFDDSIGPAAAAGIAAIIQPGGSRRDEEVIAACNKHGIPMIFTGRRHFRH</sequence>
<name>A0A5K7X4A5_9BACT</name>
<comment type="catalytic activity">
    <reaction evidence="8 10">
        <text>(6R)-10-formyltetrahydrofolate + 5-amino-1-(5-phospho-beta-D-ribosyl)imidazole-4-carboxamide = 5-formamido-1-(5-phospho-D-ribosyl)imidazole-4-carboxamide + (6S)-5,6,7,8-tetrahydrofolate</text>
        <dbReference type="Rhea" id="RHEA:22192"/>
        <dbReference type="ChEBI" id="CHEBI:57453"/>
        <dbReference type="ChEBI" id="CHEBI:58467"/>
        <dbReference type="ChEBI" id="CHEBI:58475"/>
        <dbReference type="ChEBI" id="CHEBI:195366"/>
        <dbReference type="EC" id="2.1.2.3"/>
    </reaction>
</comment>
<dbReference type="NCBIfam" id="NF002049">
    <property type="entry name" value="PRK00881.1"/>
    <property type="match status" value="1"/>
</dbReference>
<dbReference type="RefSeq" id="WP_152096949.1">
    <property type="nucleotide sequence ID" value="NZ_AP021861.1"/>
</dbReference>
<dbReference type="Gene3D" id="3.40.50.1380">
    <property type="entry name" value="Methylglyoxal synthase-like domain"/>
    <property type="match status" value="1"/>
</dbReference>
<dbReference type="FunFam" id="3.40.50.1380:FF:000001">
    <property type="entry name" value="Bifunctional purine biosynthesis protein PurH"/>
    <property type="match status" value="1"/>
</dbReference>
<dbReference type="SUPFAM" id="SSF52335">
    <property type="entry name" value="Methylglyoxal synthase-like"/>
    <property type="match status" value="1"/>
</dbReference>
<proteinExistence type="inferred from homology"/>
<dbReference type="InterPro" id="IPR016193">
    <property type="entry name" value="Cytidine_deaminase-like"/>
</dbReference>
<dbReference type="Proteomes" id="UP000326837">
    <property type="component" value="Chromosome"/>
</dbReference>
<evidence type="ECO:0000256" key="4">
    <source>
        <dbReference type="ARBA" id="ARBA00022679"/>
    </source>
</evidence>
<evidence type="ECO:0000256" key="1">
    <source>
        <dbReference type="ARBA" id="ARBA00004844"/>
    </source>
</evidence>
<dbReference type="PANTHER" id="PTHR11692">
    <property type="entry name" value="BIFUNCTIONAL PURINE BIOSYNTHESIS PROTEIN PURH"/>
    <property type="match status" value="1"/>
</dbReference>
<evidence type="ECO:0000313" key="13">
    <source>
        <dbReference type="Proteomes" id="UP000326837"/>
    </source>
</evidence>
<dbReference type="NCBIfam" id="TIGR00355">
    <property type="entry name" value="purH"/>
    <property type="match status" value="1"/>
</dbReference>
<comment type="pathway">
    <text evidence="2 10">Purine metabolism; IMP biosynthesis via de novo pathway; 5-formamido-1-(5-phospho-D-ribosyl)imidazole-4-carboxamide from 5-amino-1-(5-phospho-D-ribosyl)imidazole-4-carboxamide (10-formyl THF route): step 1/1.</text>
</comment>
<keyword evidence="7 10" id="KW-0511">Multifunctional enzyme</keyword>
<reference evidence="13" key="1">
    <citation type="submission" date="2019-10" db="EMBL/GenBank/DDBJ databases">
        <title>Lacipirellula parvula gen. nov., sp. nov., representing a lineage of planctomycetes widespread in freshwater anoxic habitats, and description of the family Lacipirellulaceae.</title>
        <authorList>
            <person name="Dedysh S.N."/>
            <person name="Kulichevskaya I.S."/>
            <person name="Beletsky A.V."/>
            <person name="Rakitin A.L."/>
            <person name="Mardanov A.V."/>
            <person name="Ivanova A.A."/>
            <person name="Saltykova V.X."/>
            <person name="Rijpstra W.I.C."/>
            <person name="Sinninghe Damste J.S."/>
            <person name="Ravin N.V."/>
        </authorList>
    </citation>
    <scope>NUCLEOTIDE SEQUENCE [LARGE SCALE GENOMIC DNA]</scope>
    <source>
        <strain evidence="13">PX69</strain>
    </source>
</reference>
<keyword evidence="5 10" id="KW-0658">Purine biosynthesis</keyword>
<dbReference type="PANTHER" id="PTHR11692:SF0">
    <property type="entry name" value="BIFUNCTIONAL PURINE BIOSYNTHESIS PROTEIN ATIC"/>
    <property type="match status" value="1"/>
</dbReference>
<evidence type="ECO:0000256" key="6">
    <source>
        <dbReference type="ARBA" id="ARBA00022801"/>
    </source>
</evidence>
<organism evidence="12 13">
    <name type="scientific">Lacipirellula parvula</name>
    <dbReference type="NCBI Taxonomy" id="2650471"/>
    <lineage>
        <taxon>Bacteria</taxon>
        <taxon>Pseudomonadati</taxon>
        <taxon>Planctomycetota</taxon>
        <taxon>Planctomycetia</taxon>
        <taxon>Pirellulales</taxon>
        <taxon>Lacipirellulaceae</taxon>
        <taxon>Lacipirellula</taxon>
    </lineage>
</organism>
<dbReference type="Pfam" id="PF01808">
    <property type="entry name" value="AICARFT_IMPCHas"/>
    <property type="match status" value="1"/>
</dbReference>
<dbReference type="PROSITE" id="PS51855">
    <property type="entry name" value="MGS"/>
    <property type="match status" value="1"/>
</dbReference>
<dbReference type="FunFam" id="3.40.140.20:FF:000001">
    <property type="entry name" value="Bifunctional purine biosynthesis protein PurH"/>
    <property type="match status" value="1"/>
</dbReference>